<dbReference type="GO" id="GO:0016620">
    <property type="term" value="F:oxidoreductase activity, acting on the aldehyde or oxo group of donors, NAD or NADP as acceptor"/>
    <property type="evidence" value="ECO:0007669"/>
    <property type="project" value="InterPro"/>
</dbReference>
<gene>
    <name evidence="5" type="ordered locus">MCP_2360</name>
</gene>
<dbReference type="PROSITE" id="PS00070">
    <property type="entry name" value="ALDEHYDE_DEHYDR_CYS"/>
    <property type="match status" value="1"/>
</dbReference>
<dbReference type="InParanoid" id="D1Z160"/>
<evidence type="ECO:0000259" key="4">
    <source>
        <dbReference type="Pfam" id="PF00171"/>
    </source>
</evidence>
<dbReference type="FunCoup" id="D1Z160">
    <property type="interactions" value="40"/>
</dbReference>
<dbReference type="Gene3D" id="3.40.309.10">
    <property type="entry name" value="Aldehyde Dehydrogenase, Chain A, domain 2"/>
    <property type="match status" value="1"/>
</dbReference>
<dbReference type="SUPFAM" id="SSF53720">
    <property type="entry name" value="ALDH-like"/>
    <property type="match status" value="1"/>
</dbReference>
<keyword evidence="6" id="KW-1185">Reference proteome</keyword>
<dbReference type="InterPro" id="IPR016161">
    <property type="entry name" value="Ald_DH/histidinol_DH"/>
</dbReference>
<dbReference type="Pfam" id="PF00171">
    <property type="entry name" value="Aldedh"/>
    <property type="match status" value="1"/>
</dbReference>
<dbReference type="FunFam" id="3.40.309.10:FF:000009">
    <property type="entry name" value="Aldehyde dehydrogenase A"/>
    <property type="match status" value="1"/>
</dbReference>
<dbReference type="InterPro" id="IPR015590">
    <property type="entry name" value="Aldehyde_DH_dom"/>
</dbReference>
<evidence type="ECO:0000256" key="3">
    <source>
        <dbReference type="ARBA" id="ARBA00023002"/>
    </source>
</evidence>
<comment type="subunit">
    <text evidence="2">Homotetramer.</text>
</comment>
<dbReference type="FunFam" id="3.40.605.10:FF:000007">
    <property type="entry name" value="NAD/NADP-dependent betaine aldehyde dehydrogenase"/>
    <property type="match status" value="1"/>
</dbReference>
<dbReference type="Gene3D" id="3.40.605.10">
    <property type="entry name" value="Aldehyde Dehydrogenase, Chain A, domain 1"/>
    <property type="match status" value="1"/>
</dbReference>
<dbReference type="PATRIC" id="fig|304371.9.peg.2406"/>
<dbReference type="OrthoDB" id="6342at2157"/>
<evidence type="ECO:0000256" key="1">
    <source>
        <dbReference type="ARBA" id="ARBA00009986"/>
    </source>
</evidence>
<dbReference type="Proteomes" id="UP000001882">
    <property type="component" value="Chromosome"/>
</dbReference>
<reference evidence="6" key="3">
    <citation type="journal article" date="2011" name="PLoS ONE">
        <title>Genome sequence of a mesophilic hydrogenotrophic methanogen Methanocella paludicola, the first cultivated representative of the order Methanocellales.</title>
        <authorList>
            <person name="Sakai S."/>
            <person name="Takaki Y."/>
            <person name="Shimamura S."/>
            <person name="Sekine M."/>
            <person name="Tajima T."/>
            <person name="Kosugi H."/>
            <person name="Ichikawa N."/>
            <person name="Tasumi E."/>
            <person name="Hiraki A.T."/>
            <person name="Shimizu A."/>
            <person name="Kato Y."/>
            <person name="Nishiko R."/>
            <person name="Mori K."/>
            <person name="Fujita N."/>
            <person name="Imachi H."/>
            <person name="Takai K."/>
        </authorList>
    </citation>
    <scope>NUCLEOTIDE SEQUENCE [LARGE SCALE GENOMIC DNA]</scope>
    <source>
        <strain evidence="6">DSM 17711 / JCM 13418 / NBRC 101707 / SANAE</strain>
    </source>
</reference>
<dbReference type="STRING" id="304371.MCP_2360"/>
<organism evidence="5 6">
    <name type="scientific">Methanocella paludicola (strain DSM 17711 / JCM 13418 / NBRC 101707 / SANAE)</name>
    <dbReference type="NCBI Taxonomy" id="304371"/>
    <lineage>
        <taxon>Archaea</taxon>
        <taxon>Methanobacteriati</taxon>
        <taxon>Methanobacteriota</taxon>
        <taxon>Stenosarchaea group</taxon>
        <taxon>Methanomicrobia</taxon>
        <taxon>Methanocellales</taxon>
        <taxon>Methanocellaceae</taxon>
        <taxon>Methanocella</taxon>
    </lineage>
</organism>
<proteinExistence type="inferred from homology"/>
<feature type="domain" description="Aldehyde dehydrogenase" evidence="4">
    <location>
        <begin position="9"/>
        <end position="472"/>
    </location>
</feature>
<sequence length="474" mass="51492">MKMLIDGEWTDAASGETYEVHNPADGKLLDTAPLGNAEDVKRAADSAHSALKKWSTVSARDRGKILFKAAQHVRDQQNTLATTLTMEQGKPFKEARDEIQGFASILEYYAGISAALEDGLIPLAHGKYGAMLRRPIGVCGAIIPWNVPAIIMGWKVGPALITGNTLVLKPATTTPLTNLSLAYAMYEAGLPKGVLNIVTGPGGSVGDEIVRNPIIRKLSFTGSVETGKRVLQAASASMKRVTLELGGSDPMIVCDDVDMKKAVNGAVHGRFYNCGQTCTAAKRLFVFESIADEFIGQLKARVERLKVGNGMDEGTEMGPMNNHAQWEQIKTLVDEVREKNEGKVITGGSVPEGEQYKNGFFYLPTLVSDVAPDSRLVREEVFGPVLPIVVVKDLDEAIERANDTKYGLGSSIWTNDMERARTACERLESGITWINQHVKLPPEMPFGGVKASGIGRENGMETIDAYYELKSIMF</sequence>
<dbReference type="InterPro" id="IPR016160">
    <property type="entry name" value="Ald_DH_CS_CYS"/>
</dbReference>
<keyword evidence="3" id="KW-0560">Oxidoreductase</keyword>
<comment type="similarity">
    <text evidence="1">Belongs to the aldehyde dehydrogenase family.</text>
</comment>
<dbReference type="eggNOG" id="arCOG01252">
    <property type="taxonomic scope" value="Archaea"/>
</dbReference>
<name>D1Z160_METPS</name>
<dbReference type="InterPro" id="IPR016162">
    <property type="entry name" value="Ald_DH_N"/>
</dbReference>
<evidence type="ECO:0000313" key="5">
    <source>
        <dbReference type="EMBL" id="BAI62432.1"/>
    </source>
</evidence>
<dbReference type="GeneID" id="8682155"/>
<accession>D1Z160</accession>
<evidence type="ECO:0000313" key="6">
    <source>
        <dbReference type="Proteomes" id="UP000001882"/>
    </source>
</evidence>
<reference evidence="5 6" key="2">
    <citation type="journal article" date="2008" name="Int. J. Syst. Evol. Microbiol.">
        <title>Methanocella paludicola gen. nov., sp. nov., a methane-producing archaeon, the first isolate of the lineage 'Rice Cluster I', and proposal of the new archaeal order Methanocellales ord. nov.</title>
        <authorList>
            <person name="Sakai S."/>
            <person name="Imachi H."/>
            <person name="Hanada S."/>
            <person name="Ohashi A."/>
            <person name="Harada H."/>
            <person name="Kamagata Y."/>
        </authorList>
    </citation>
    <scope>NUCLEOTIDE SEQUENCE [LARGE SCALE GENOMIC DNA]</scope>
    <source>
        <strain evidence="6">DSM 17711 / JCM 13418 / NBRC 101707 / SANAE</strain>
    </source>
</reference>
<dbReference type="InterPro" id="IPR016163">
    <property type="entry name" value="Ald_DH_C"/>
</dbReference>
<dbReference type="KEGG" id="mpd:MCP_2360"/>
<reference evidence="5 6" key="1">
    <citation type="journal article" date="2007" name="Appl. Environ. Microbiol.">
        <title>Isolation of key methanogens for global methane emission from rice paddy fields: a novel isolate affiliated with the clone cluster rice cluster I.</title>
        <authorList>
            <person name="Sakai S."/>
            <person name="Imachi H."/>
            <person name="Sekiguchi Y."/>
            <person name="Ohashi A."/>
            <person name="Harada H."/>
            <person name="Kamagata Y."/>
        </authorList>
    </citation>
    <scope>NUCLEOTIDE SEQUENCE [LARGE SCALE GENOMIC DNA]</scope>
    <source>
        <strain evidence="6">DSM 17711 / JCM 13418 / NBRC 101707 / SANAE</strain>
    </source>
</reference>
<dbReference type="RefSeq" id="WP_012901106.1">
    <property type="nucleotide sequence ID" value="NC_013665.1"/>
</dbReference>
<protein>
    <submittedName>
        <fullName evidence="5">Aldehyde dehydrogenase</fullName>
    </submittedName>
</protein>
<dbReference type="PANTHER" id="PTHR11699">
    <property type="entry name" value="ALDEHYDE DEHYDROGENASE-RELATED"/>
    <property type="match status" value="1"/>
</dbReference>
<dbReference type="AlphaFoldDB" id="D1Z160"/>
<dbReference type="EMBL" id="AP011532">
    <property type="protein sequence ID" value="BAI62432.1"/>
    <property type="molecule type" value="Genomic_DNA"/>
</dbReference>
<evidence type="ECO:0000256" key="2">
    <source>
        <dbReference type="ARBA" id="ARBA00011881"/>
    </source>
</evidence>